<evidence type="ECO:0000256" key="6">
    <source>
        <dbReference type="SAM" id="MobiDB-lite"/>
    </source>
</evidence>
<reference evidence="9" key="1">
    <citation type="submission" date="2020-10" db="EMBL/GenBank/DDBJ databases">
        <authorList>
            <person name="Gilroy R."/>
        </authorList>
    </citation>
    <scope>NUCLEOTIDE SEQUENCE</scope>
    <source>
        <strain evidence="9">CHK186-9395</strain>
    </source>
</reference>
<dbReference type="SUPFAM" id="SSF46785">
    <property type="entry name" value="Winged helix' DNA-binding domain"/>
    <property type="match status" value="1"/>
</dbReference>
<dbReference type="InterPro" id="IPR003593">
    <property type="entry name" value="AAA+_ATPase"/>
</dbReference>
<dbReference type="PROSITE" id="PS50901">
    <property type="entry name" value="FTSK"/>
    <property type="match status" value="1"/>
</dbReference>
<name>A0A9D1NDY7_9FIRM</name>
<evidence type="ECO:0000256" key="3">
    <source>
        <dbReference type="ARBA" id="ARBA00022840"/>
    </source>
</evidence>
<dbReference type="CDD" id="cd01127">
    <property type="entry name" value="TrwB_TraG_TraD_VirD4"/>
    <property type="match status" value="1"/>
</dbReference>
<feature type="transmembrane region" description="Helical" evidence="7">
    <location>
        <begin position="146"/>
        <end position="166"/>
    </location>
</feature>
<dbReference type="AlphaFoldDB" id="A0A9D1NDY7"/>
<dbReference type="InterPro" id="IPR027417">
    <property type="entry name" value="P-loop_NTPase"/>
</dbReference>
<dbReference type="GO" id="GO:0003677">
    <property type="term" value="F:DNA binding"/>
    <property type="evidence" value="ECO:0007669"/>
    <property type="project" value="UniProtKB-KW"/>
</dbReference>
<proteinExistence type="inferred from homology"/>
<sequence>MASFDLNKKIEKPRKKITSKTVGIILLVICSIAFVALFTGLISFLRYFLLGVMGLFAYPFFLTLFVVALALINNKKYVLSKKYVLYISLAVISLLAIINLAILGKPNIGFFEYLGLSYSFQLTAGGILIGLLVAPFLYLLGLAGALVIFSISLIIFVALIVDYLHYVKRNAKSVLVETAKKREASEKEKPMKLEPVLEEVKIVPQDEAEAKEKEEFNVFLNAQVEENKAELLAKQKLGLVEGYDALEEEKKGEIKEKSIREHLLTPPKIDMSKYHHAEDYNIATKSEIKENVQELKKNEIFTTPNFTTPYSSKEEEMKPIIEENVAHAENILKSTISEEINSVEIQDNKKPEESEVHQSEIQPQEVKKPKHERNFVQFQIDGTEKKKQQELPRNVYRKPPSYIRPPLDLLDTVSVDLSTLNEDVVGKREKLENVLEEFNIPAKVIGVVVGPAVTRYELEMPPGITVKKVTAHADDIALALASKGGIRIEAPIPGKSAVGIEVPNEKIATVGLKEVINSKEFINNRNPLAFALGKDISGNMRLCNLAKMPHLLVAGATNSGKSVCLNCILISLLYKTSPEDLRFILIDPKRVEFSMYNGLPHLMLPNVITEADKALNAFNWAINEMERRFGLFQETRTRNLEEYNNLPDVISGEKKKLPMIIIMVDELADLIMCNKKEIEEKIMRLAQKARAAGIHLILATQRPSVDVITGTIKANFPSRIAFAVTSFQDSRTILDQGGAENLLGRGDMLYAPVDAAEPSRIQGAFVSGEEVYKVVEFVKDNNPSDFDEEVESKILTAHKTGGGIDDDEDGAGYDPLLPQALKMFIQNGQASISVIQRRFLVGYPRAARIVDQMEKANYISPQDGSKPRSVYLTMEQFEQIFGTNVG</sequence>
<keyword evidence="4" id="KW-0238">DNA-binding</keyword>
<comment type="caution">
    <text evidence="9">The sequence shown here is derived from an EMBL/GenBank/DDBJ whole genome shotgun (WGS) entry which is preliminary data.</text>
</comment>
<dbReference type="Gene3D" id="3.40.50.300">
    <property type="entry name" value="P-loop containing nucleotide triphosphate hydrolases"/>
    <property type="match status" value="1"/>
</dbReference>
<dbReference type="InterPro" id="IPR050206">
    <property type="entry name" value="FtsK/SpoIIIE/SftA"/>
</dbReference>
<dbReference type="InterPro" id="IPR036390">
    <property type="entry name" value="WH_DNA-bd_sf"/>
</dbReference>
<evidence type="ECO:0000256" key="1">
    <source>
        <dbReference type="ARBA" id="ARBA00006474"/>
    </source>
</evidence>
<evidence type="ECO:0000256" key="7">
    <source>
        <dbReference type="SAM" id="Phobius"/>
    </source>
</evidence>
<dbReference type="InterPro" id="IPR018541">
    <property type="entry name" value="Ftsk_gamma"/>
</dbReference>
<feature type="binding site" evidence="5">
    <location>
        <begin position="555"/>
        <end position="562"/>
    </location>
    <ligand>
        <name>ATP</name>
        <dbReference type="ChEBI" id="CHEBI:30616"/>
    </ligand>
</feature>
<dbReference type="GO" id="GO:0005524">
    <property type="term" value="F:ATP binding"/>
    <property type="evidence" value="ECO:0007669"/>
    <property type="project" value="UniProtKB-UniRule"/>
</dbReference>
<dbReference type="SMART" id="SM00843">
    <property type="entry name" value="Ftsk_gamma"/>
    <property type="match status" value="1"/>
</dbReference>
<comment type="similarity">
    <text evidence="1">Belongs to the FtsK/SpoIIIE/SftA family.</text>
</comment>
<feature type="transmembrane region" description="Helical" evidence="7">
    <location>
        <begin position="83"/>
        <end position="104"/>
    </location>
</feature>
<dbReference type="Pfam" id="PF17854">
    <property type="entry name" value="FtsK_alpha"/>
    <property type="match status" value="1"/>
</dbReference>
<dbReference type="InterPro" id="IPR002543">
    <property type="entry name" value="FtsK_dom"/>
</dbReference>
<keyword evidence="7" id="KW-0812">Transmembrane</keyword>
<evidence type="ECO:0000259" key="8">
    <source>
        <dbReference type="PROSITE" id="PS50901"/>
    </source>
</evidence>
<keyword evidence="7" id="KW-0472">Membrane</keyword>
<dbReference type="Proteomes" id="UP000886861">
    <property type="component" value="Unassembled WGS sequence"/>
</dbReference>
<evidence type="ECO:0000313" key="9">
    <source>
        <dbReference type="EMBL" id="HIV01055.1"/>
    </source>
</evidence>
<dbReference type="InterPro" id="IPR041027">
    <property type="entry name" value="FtsK_alpha"/>
</dbReference>
<dbReference type="InterPro" id="IPR036388">
    <property type="entry name" value="WH-like_DNA-bd_sf"/>
</dbReference>
<dbReference type="Gene3D" id="3.30.980.40">
    <property type="match status" value="1"/>
</dbReference>
<keyword evidence="2 5" id="KW-0547">Nucleotide-binding</keyword>
<accession>A0A9D1NDY7</accession>
<protein>
    <recommendedName>
        <fullName evidence="8">FtsK domain-containing protein</fullName>
    </recommendedName>
</protein>
<dbReference type="Gene3D" id="1.10.10.10">
    <property type="entry name" value="Winged helix-like DNA-binding domain superfamily/Winged helix DNA-binding domain"/>
    <property type="match status" value="1"/>
</dbReference>
<feature type="region of interest" description="Disordered" evidence="6">
    <location>
        <begin position="347"/>
        <end position="370"/>
    </location>
</feature>
<gene>
    <name evidence="9" type="ORF">IAA62_00655</name>
</gene>
<dbReference type="GO" id="GO:0016020">
    <property type="term" value="C:membrane"/>
    <property type="evidence" value="ECO:0007669"/>
    <property type="project" value="UniProtKB-SubCell"/>
</dbReference>
<feature type="transmembrane region" description="Helical" evidence="7">
    <location>
        <begin position="48"/>
        <end position="71"/>
    </location>
</feature>
<dbReference type="PANTHER" id="PTHR22683">
    <property type="entry name" value="SPORULATION PROTEIN RELATED"/>
    <property type="match status" value="1"/>
</dbReference>
<keyword evidence="7" id="KW-1133">Transmembrane helix</keyword>
<dbReference type="PANTHER" id="PTHR22683:SF41">
    <property type="entry name" value="DNA TRANSLOCASE FTSK"/>
    <property type="match status" value="1"/>
</dbReference>
<keyword evidence="3 5" id="KW-0067">ATP-binding</keyword>
<dbReference type="SUPFAM" id="SSF52540">
    <property type="entry name" value="P-loop containing nucleoside triphosphate hydrolases"/>
    <property type="match status" value="1"/>
</dbReference>
<organism evidence="9 10">
    <name type="scientific">Candidatus Caccopulliclostridium gallistercoris</name>
    <dbReference type="NCBI Taxonomy" id="2840719"/>
    <lineage>
        <taxon>Bacteria</taxon>
        <taxon>Bacillati</taxon>
        <taxon>Bacillota</taxon>
        <taxon>Clostridia</taxon>
        <taxon>Candidatus Caccopulliclostridium</taxon>
    </lineage>
</organism>
<evidence type="ECO:0000256" key="4">
    <source>
        <dbReference type="ARBA" id="ARBA00023125"/>
    </source>
</evidence>
<dbReference type="SMART" id="SM00382">
    <property type="entry name" value="AAA"/>
    <property type="match status" value="1"/>
</dbReference>
<dbReference type="Pfam" id="PF01580">
    <property type="entry name" value="FtsK_SpoIIIE"/>
    <property type="match status" value="1"/>
</dbReference>
<evidence type="ECO:0000313" key="10">
    <source>
        <dbReference type="Proteomes" id="UP000886861"/>
    </source>
</evidence>
<feature type="compositionally biased region" description="Basic and acidic residues" evidence="6">
    <location>
        <begin position="347"/>
        <end position="358"/>
    </location>
</feature>
<feature type="transmembrane region" description="Helical" evidence="7">
    <location>
        <begin position="116"/>
        <end position="139"/>
    </location>
</feature>
<dbReference type="EMBL" id="DVOJ01000003">
    <property type="protein sequence ID" value="HIV01055.1"/>
    <property type="molecule type" value="Genomic_DNA"/>
</dbReference>
<evidence type="ECO:0000256" key="5">
    <source>
        <dbReference type="PROSITE-ProRule" id="PRU00289"/>
    </source>
</evidence>
<dbReference type="Pfam" id="PF09397">
    <property type="entry name" value="FtsK_gamma"/>
    <property type="match status" value="1"/>
</dbReference>
<feature type="domain" description="FtsK" evidence="8">
    <location>
        <begin position="525"/>
        <end position="731"/>
    </location>
</feature>
<evidence type="ECO:0000256" key="2">
    <source>
        <dbReference type="ARBA" id="ARBA00022741"/>
    </source>
</evidence>
<reference evidence="9" key="2">
    <citation type="journal article" date="2021" name="PeerJ">
        <title>Extensive microbial diversity within the chicken gut microbiome revealed by metagenomics and culture.</title>
        <authorList>
            <person name="Gilroy R."/>
            <person name="Ravi A."/>
            <person name="Getino M."/>
            <person name="Pursley I."/>
            <person name="Horton D.L."/>
            <person name="Alikhan N.F."/>
            <person name="Baker D."/>
            <person name="Gharbi K."/>
            <person name="Hall N."/>
            <person name="Watson M."/>
            <person name="Adriaenssens E.M."/>
            <person name="Foster-Nyarko E."/>
            <person name="Jarju S."/>
            <person name="Secka A."/>
            <person name="Antonio M."/>
            <person name="Oren A."/>
            <person name="Chaudhuri R.R."/>
            <person name="La Ragione R."/>
            <person name="Hildebrand F."/>
            <person name="Pallen M.J."/>
        </authorList>
    </citation>
    <scope>NUCLEOTIDE SEQUENCE</scope>
    <source>
        <strain evidence="9">CHK186-9395</strain>
    </source>
</reference>
<feature type="transmembrane region" description="Helical" evidence="7">
    <location>
        <begin position="21"/>
        <end position="42"/>
    </location>
</feature>